<evidence type="ECO:0000256" key="3">
    <source>
        <dbReference type="ARBA" id="ARBA00022448"/>
    </source>
</evidence>
<organism evidence="10 11">
    <name type="scientific">Siminovitchia thermophila</name>
    <dbReference type="NCBI Taxonomy" id="1245522"/>
    <lineage>
        <taxon>Bacteria</taxon>
        <taxon>Bacillati</taxon>
        <taxon>Bacillota</taxon>
        <taxon>Bacilli</taxon>
        <taxon>Bacillales</taxon>
        <taxon>Bacillaceae</taxon>
        <taxon>Siminovitchia</taxon>
    </lineage>
</organism>
<dbReference type="NCBIfam" id="TIGR03825">
    <property type="entry name" value="FliH_bacil"/>
    <property type="match status" value="1"/>
</dbReference>
<evidence type="ECO:0000256" key="6">
    <source>
        <dbReference type="ARBA" id="ARBA00023225"/>
    </source>
</evidence>
<keyword evidence="3" id="KW-0813">Transport</keyword>
<dbReference type="PANTHER" id="PTHR34982">
    <property type="entry name" value="YOP PROTEINS TRANSLOCATION PROTEIN L"/>
    <property type="match status" value="1"/>
</dbReference>
<dbReference type="Proteomes" id="UP000823485">
    <property type="component" value="Unassembled WGS sequence"/>
</dbReference>
<keyword evidence="10" id="KW-0969">Cilium</keyword>
<evidence type="ECO:0000313" key="11">
    <source>
        <dbReference type="Proteomes" id="UP000823485"/>
    </source>
</evidence>
<dbReference type="EMBL" id="JAFBFH010000027">
    <property type="protein sequence ID" value="MBM7716480.1"/>
    <property type="molecule type" value="Genomic_DNA"/>
</dbReference>
<keyword evidence="5" id="KW-0653">Protein transport</keyword>
<comment type="function">
    <text evidence="1">Needed for flagellar regrowth and assembly.</text>
</comment>
<protein>
    <recommendedName>
        <fullName evidence="7">Flagellar assembly protein FliH</fullName>
    </recommendedName>
</protein>
<proteinExistence type="inferred from homology"/>
<name>A0ABS2RAU8_9BACI</name>
<accession>A0ABS2RAU8</accession>
<keyword evidence="11" id="KW-1185">Reference proteome</keyword>
<comment type="similarity">
    <text evidence="2">Belongs to the FliH family.</text>
</comment>
<dbReference type="RefSeq" id="WP_077111728.1">
    <property type="nucleotide sequence ID" value="NZ_JAFBFH010000027.1"/>
</dbReference>
<dbReference type="InterPro" id="IPR018035">
    <property type="entry name" value="Flagellar_FliH/T3SS_HrpE"/>
</dbReference>
<keyword evidence="8" id="KW-0175">Coiled coil</keyword>
<reference evidence="10 11" key="1">
    <citation type="submission" date="2021-01" db="EMBL/GenBank/DDBJ databases">
        <title>Genomic Encyclopedia of Type Strains, Phase IV (KMG-IV): sequencing the most valuable type-strain genomes for metagenomic binning, comparative biology and taxonomic classification.</title>
        <authorList>
            <person name="Goeker M."/>
        </authorList>
    </citation>
    <scope>NUCLEOTIDE SEQUENCE [LARGE SCALE GENOMIC DNA]</scope>
    <source>
        <strain evidence="10 11">DSM 105453</strain>
    </source>
</reference>
<evidence type="ECO:0000256" key="4">
    <source>
        <dbReference type="ARBA" id="ARBA00022795"/>
    </source>
</evidence>
<sequence>MSKLIKLNSEHLTSATIKPKIIEKVQPYEEDTENKTIEFIIEAEHKAKKILADANNAADKLKMDIEEERQSWDAEKKRLQEEAWNEAYQKGLEAGREAGKKEYKQLIMQAQGVIEHAKNECRAYIEEAEYTILELAIESAQAILQSEVSNHPEQYIGIVKNVLKELRNEPEISLYVHPCQYPFMMEASKELAAASSTDVKMFIYPSEEMDEHGCIIESENIRIEAGIDSQLSELKEKLTEILSADEKK</sequence>
<feature type="domain" description="Flagellar assembly protein FliH/Type III secretion system HrpE" evidence="9">
    <location>
        <begin position="105"/>
        <end position="233"/>
    </location>
</feature>
<keyword evidence="6" id="KW-1006">Bacterial flagellum protein export</keyword>
<keyword evidence="10" id="KW-0282">Flagellum</keyword>
<keyword evidence="4" id="KW-1005">Bacterial flagellum biogenesis</keyword>
<evidence type="ECO:0000259" key="9">
    <source>
        <dbReference type="Pfam" id="PF02108"/>
    </source>
</evidence>
<dbReference type="Pfam" id="PF02108">
    <property type="entry name" value="FliH"/>
    <property type="match status" value="1"/>
</dbReference>
<keyword evidence="10" id="KW-0966">Cell projection</keyword>
<evidence type="ECO:0000256" key="1">
    <source>
        <dbReference type="ARBA" id="ARBA00003041"/>
    </source>
</evidence>
<dbReference type="InterPro" id="IPR051472">
    <property type="entry name" value="T3SS_Stator/FliH"/>
</dbReference>
<evidence type="ECO:0000256" key="8">
    <source>
        <dbReference type="SAM" id="Coils"/>
    </source>
</evidence>
<dbReference type="PANTHER" id="PTHR34982:SF1">
    <property type="entry name" value="FLAGELLAR ASSEMBLY PROTEIN FLIH"/>
    <property type="match status" value="1"/>
</dbReference>
<evidence type="ECO:0000256" key="2">
    <source>
        <dbReference type="ARBA" id="ARBA00006602"/>
    </source>
</evidence>
<evidence type="ECO:0000256" key="7">
    <source>
        <dbReference type="NCBIfam" id="TIGR03825"/>
    </source>
</evidence>
<dbReference type="InterPro" id="IPR022524">
    <property type="entry name" value="FliH_Bacilli"/>
</dbReference>
<gene>
    <name evidence="10" type="ORF">JOC94_003500</name>
</gene>
<comment type="caution">
    <text evidence="10">The sequence shown here is derived from an EMBL/GenBank/DDBJ whole genome shotgun (WGS) entry which is preliminary data.</text>
</comment>
<evidence type="ECO:0000313" key="10">
    <source>
        <dbReference type="EMBL" id="MBM7716480.1"/>
    </source>
</evidence>
<evidence type="ECO:0000256" key="5">
    <source>
        <dbReference type="ARBA" id="ARBA00022927"/>
    </source>
</evidence>
<feature type="coiled-coil region" evidence="8">
    <location>
        <begin position="51"/>
        <end position="127"/>
    </location>
</feature>